<keyword evidence="1" id="KW-0479">Metal-binding</keyword>
<dbReference type="CDD" id="cd12148">
    <property type="entry name" value="fungal_TF_MHR"/>
    <property type="match status" value="1"/>
</dbReference>
<dbReference type="GO" id="GO:0000981">
    <property type="term" value="F:DNA-binding transcription factor activity, RNA polymerase II-specific"/>
    <property type="evidence" value="ECO:0007669"/>
    <property type="project" value="InterPro"/>
</dbReference>
<evidence type="ECO:0000313" key="5">
    <source>
        <dbReference type="EMBL" id="RPA84642.1"/>
    </source>
</evidence>
<dbReference type="GO" id="GO:0003677">
    <property type="term" value="F:DNA binding"/>
    <property type="evidence" value="ECO:0007669"/>
    <property type="project" value="InterPro"/>
</dbReference>
<dbReference type="InterPro" id="IPR001138">
    <property type="entry name" value="Zn2Cys6_DnaBD"/>
</dbReference>
<feature type="compositionally biased region" description="Polar residues" evidence="3">
    <location>
        <begin position="640"/>
        <end position="649"/>
    </location>
</feature>
<evidence type="ECO:0000256" key="3">
    <source>
        <dbReference type="SAM" id="MobiDB-lite"/>
    </source>
</evidence>
<dbReference type="CDD" id="cd00067">
    <property type="entry name" value="GAL4"/>
    <property type="match status" value="1"/>
</dbReference>
<proteinExistence type="predicted"/>
<evidence type="ECO:0000256" key="2">
    <source>
        <dbReference type="ARBA" id="ARBA00023242"/>
    </source>
</evidence>
<feature type="domain" description="Zn(2)-C6 fungal-type" evidence="4">
    <location>
        <begin position="277"/>
        <end position="307"/>
    </location>
</feature>
<keyword evidence="6" id="KW-1185">Reference proteome</keyword>
<feature type="compositionally biased region" description="Polar residues" evidence="3">
    <location>
        <begin position="148"/>
        <end position="178"/>
    </location>
</feature>
<dbReference type="GO" id="GO:0006351">
    <property type="term" value="P:DNA-templated transcription"/>
    <property type="evidence" value="ECO:0007669"/>
    <property type="project" value="InterPro"/>
</dbReference>
<feature type="compositionally biased region" description="Polar residues" evidence="3">
    <location>
        <begin position="1"/>
        <end position="12"/>
    </location>
</feature>
<feature type="compositionally biased region" description="Polar residues" evidence="3">
    <location>
        <begin position="82"/>
        <end position="91"/>
    </location>
</feature>
<organism evidence="5 6">
    <name type="scientific">Ascobolus immersus RN42</name>
    <dbReference type="NCBI Taxonomy" id="1160509"/>
    <lineage>
        <taxon>Eukaryota</taxon>
        <taxon>Fungi</taxon>
        <taxon>Dikarya</taxon>
        <taxon>Ascomycota</taxon>
        <taxon>Pezizomycotina</taxon>
        <taxon>Pezizomycetes</taxon>
        <taxon>Pezizales</taxon>
        <taxon>Ascobolaceae</taxon>
        <taxon>Ascobolus</taxon>
    </lineage>
</organism>
<dbReference type="Pfam" id="PF00172">
    <property type="entry name" value="Zn_clus"/>
    <property type="match status" value="1"/>
</dbReference>
<dbReference type="InterPro" id="IPR007219">
    <property type="entry name" value="XnlR_reg_dom"/>
</dbReference>
<dbReference type="InterPro" id="IPR053181">
    <property type="entry name" value="EcdB-like_regulator"/>
</dbReference>
<feature type="compositionally biased region" description="Low complexity" evidence="3">
    <location>
        <begin position="21"/>
        <end position="32"/>
    </location>
</feature>
<dbReference type="PROSITE" id="PS00463">
    <property type="entry name" value="ZN2_CY6_FUNGAL_1"/>
    <property type="match status" value="1"/>
</dbReference>
<dbReference type="AlphaFoldDB" id="A0A3N4IES5"/>
<feature type="compositionally biased region" description="Polar residues" evidence="3">
    <location>
        <begin position="956"/>
        <end position="966"/>
    </location>
</feature>
<dbReference type="Gene3D" id="4.10.240.10">
    <property type="entry name" value="Zn(2)-C6 fungal-type DNA-binding domain"/>
    <property type="match status" value="1"/>
</dbReference>
<accession>A0A3N4IES5</accession>
<evidence type="ECO:0000259" key="4">
    <source>
        <dbReference type="PROSITE" id="PS50048"/>
    </source>
</evidence>
<dbReference type="PANTHER" id="PTHR47785">
    <property type="entry name" value="ZN(II)2CYS6 TRANSCRIPTION FACTOR (EUROFUNG)-RELATED-RELATED"/>
    <property type="match status" value="1"/>
</dbReference>
<feature type="region of interest" description="Disordered" evidence="3">
    <location>
        <begin position="587"/>
        <end position="653"/>
    </location>
</feature>
<dbReference type="Pfam" id="PF04082">
    <property type="entry name" value="Fungal_trans"/>
    <property type="match status" value="1"/>
</dbReference>
<feature type="region of interest" description="Disordered" evidence="3">
    <location>
        <begin position="940"/>
        <end position="966"/>
    </location>
</feature>
<keyword evidence="2" id="KW-0539">Nucleus</keyword>
<gene>
    <name evidence="5" type="ORF">BJ508DRAFT_222926</name>
</gene>
<dbReference type="EMBL" id="ML119658">
    <property type="protein sequence ID" value="RPA84642.1"/>
    <property type="molecule type" value="Genomic_DNA"/>
</dbReference>
<dbReference type="PANTHER" id="PTHR47785:SF4">
    <property type="entry name" value="ZN(II)2CYS6 TRANSCRIPTION FACTOR (EUROFUNG)"/>
    <property type="match status" value="1"/>
</dbReference>
<dbReference type="PROSITE" id="PS50048">
    <property type="entry name" value="ZN2_CY6_FUNGAL_2"/>
    <property type="match status" value="1"/>
</dbReference>
<dbReference type="GO" id="GO:0008270">
    <property type="term" value="F:zinc ion binding"/>
    <property type="evidence" value="ECO:0007669"/>
    <property type="project" value="InterPro"/>
</dbReference>
<feature type="region of interest" description="Disordered" evidence="3">
    <location>
        <begin position="461"/>
        <end position="523"/>
    </location>
</feature>
<protein>
    <recommendedName>
        <fullName evidence="4">Zn(2)-C6 fungal-type domain-containing protein</fullName>
    </recommendedName>
</protein>
<dbReference type="OrthoDB" id="5244761at2759"/>
<feature type="region of interest" description="Disordered" evidence="3">
    <location>
        <begin position="1"/>
        <end position="217"/>
    </location>
</feature>
<dbReference type="STRING" id="1160509.A0A3N4IES5"/>
<feature type="compositionally biased region" description="Polar residues" evidence="3">
    <location>
        <begin position="621"/>
        <end position="630"/>
    </location>
</feature>
<dbReference type="Proteomes" id="UP000275078">
    <property type="component" value="Unassembled WGS sequence"/>
</dbReference>
<feature type="compositionally biased region" description="Polar residues" evidence="3">
    <location>
        <begin position="45"/>
        <end position="58"/>
    </location>
</feature>
<reference evidence="5 6" key="1">
    <citation type="journal article" date="2018" name="Nat. Ecol. Evol.">
        <title>Pezizomycetes genomes reveal the molecular basis of ectomycorrhizal truffle lifestyle.</title>
        <authorList>
            <person name="Murat C."/>
            <person name="Payen T."/>
            <person name="Noel B."/>
            <person name="Kuo A."/>
            <person name="Morin E."/>
            <person name="Chen J."/>
            <person name="Kohler A."/>
            <person name="Krizsan K."/>
            <person name="Balestrini R."/>
            <person name="Da Silva C."/>
            <person name="Montanini B."/>
            <person name="Hainaut M."/>
            <person name="Levati E."/>
            <person name="Barry K.W."/>
            <person name="Belfiori B."/>
            <person name="Cichocki N."/>
            <person name="Clum A."/>
            <person name="Dockter R.B."/>
            <person name="Fauchery L."/>
            <person name="Guy J."/>
            <person name="Iotti M."/>
            <person name="Le Tacon F."/>
            <person name="Lindquist E.A."/>
            <person name="Lipzen A."/>
            <person name="Malagnac F."/>
            <person name="Mello A."/>
            <person name="Molinier V."/>
            <person name="Miyauchi S."/>
            <person name="Poulain J."/>
            <person name="Riccioni C."/>
            <person name="Rubini A."/>
            <person name="Sitrit Y."/>
            <person name="Splivallo R."/>
            <person name="Traeger S."/>
            <person name="Wang M."/>
            <person name="Zifcakova L."/>
            <person name="Wipf D."/>
            <person name="Zambonelli A."/>
            <person name="Paolocci F."/>
            <person name="Nowrousian M."/>
            <person name="Ottonello S."/>
            <person name="Baldrian P."/>
            <person name="Spatafora J.W."/>
            <person name="Henrissat B."/>
            <person name="Nagy L.G."/>
            <person name="Aury J.M."/>
            <person name="Wincker P."/>
            <person name="Grigoriev I.V."/>
            <person name="Bonfante P."/>
            <person name="Martin F.M."/>
        </authorList>
    </citation>
    <scope>NUCLEOTIDE SEQUENCE [LARGE SCALE GENOMIC DNA]</scope>
    <source>
        <strain evidence="5 6">RN42</strain>
    </source>
</reference>
<feature type="compositionally biased region" description="Polar residues" evidence="3">
    <location>
        <begin position="494"/>
        <end position="521"/>
    </location>
</feature>
<feature type="region of interest" description="Disordered" evidence="3">
    <location>
        <begin position="338"/>
        <end position="403"/>
    </location>
</feature>
<dbReference type="SMART" id="SM00066">
    <property type="entry name" value="GAL4"/>
    <property type="match status" value="1"/>
</dbReference>
<dbReference type="InterPro" id="IPR036864">
    <property type="entry name" value="Zn2-C6_fun-type_DNA-bd_sf"/>
</dbReference>
<feature type="compositionally biased region" description="Polar residues" evidence="3">
    <location>
        <begin position="188"/>
        <end position="205"/>
    </location>
</feature>
<evidence type="ECO:0000256" key="1">
    <source>
        <dbReference type="ARBA" id="ARBA00022723"/>
    </source>
</evidence>
<dbReference type="SUPFAM" id="SSF57701">
    <property type="entry name" value="Zn2/Cys6 DNA-binding domain"/>
    <property type="match status" value="1"/>
</dbReference>
<name>A0A3N4IES5_ASCIM</name>
<evidence type="ECO:0000313" key="6">
    <source>
        <dbReference type="Proteomes" id="UP000275078"/>
    </source>
</evidence>
<feature type="compositionally biased region" description="Polar residues" evidence="3">
    <location>
        <begin position="591"/>
        <end position="604"/>
    </location>
</feature>
<sequence>MANSSGPRQAQSPDAKRLKIESSWSASSFESAPQHLPPPQEVSGYASQYPPQHLQASTPYIDDGPSGQTLPPPQSHLHHPQVNPNPYSPTGPTLPHGSGTGRTFSDSSIAPLPPHLSTQHSHPQQPHRGSIDERSHLQPLRPLAVPPHSQSFQRGHPQNSATSTSVSGPGQLVSPTSAGGNYGGGGSVNVTPVNPTAPMSFQPRQGSIHGTMEGNQGGMLNHFQLGGMGQNQNSSPSPVMGQGMGMGMPMYPQQAGPPGQVVTTYPPRRKAIRAAQACDACRARKAKCDEGRPSCGFCKETGVPCIYREVPPPKQDRTLLEILNRLGNIEQILNRQEAAAGDTTPGSEGPTGPVNTTTAPIQPPQAPSAQEQISERSAPRAMLSPAESRPLPSASMDSDDDDAGFPYHHTTAAHKLLLWPSIQRLVENDCGEWAEGYVHALEEGRGNLKIWGRGEYLPASQQTDPNSWFEDGHESPIQGNEGRKGAFSEWPSVPENSRSDSPWRNNDQQAGPGTSNMNGPSNGRGYGGNAVFITGLAADGESLNFDQETLMRLLQSYLDNIHILHPILNRAIITKMVRVFSERVSPDSSEHVSNVYNQPGQSRSMAGDQSPVTPGPLSRKPSMQSVTSPTIGKRKRAGSLAQQPPTYGQQPIKARRVPRTIHSAVVLLVMALGAVCLHRRPVPGPLPPKLPGHYLPPDERDLRNIDIIPGLAYFTKATEIMGAEVGANELENVQAGLLAGLYWGQLGRILDSWKWISWACLSCQVLVRSRMSLEKDDLRKELIRRSFWSCLQLESDVLAELDLPPSGISRLEDTVPFPGGEYTNEVDEAGIDVEEPNMIMYYLAQIALRKLLNRVHSELYKQRKTPTDITRSLNIAHELDFQLEQWKLHLPEPLRWEETDEPSGDINAARLRAKYFGARYIIHRPFVYLAIHGGPRPNFTNQYNSPRVSHGDPGSQHPSPIQTVSTPIQPTFTNALTSASARKASMAIALDEYTPSHKTTVEESCKKCLDAAVQSTKAFHAFSVSEFRPVITNVFGTAHAQFGNLLVLQAALNSNVTKELVDGRQLEGLFIRTLEWYRTLAPISPALKRDLHILEGVYSRARRD</sequence>